<feature type="transmembrane region" description="Helical" evidence="1">
    <location>
        <begin position="83"/>
        <end position="102"/>
    </location>
</feature>
<evidence type="ECO:0000313" key="3">
    <source>
        <dbReference type="EMBL" id="HIY61707.1"/>
    </source>
</evidence>
<feature type="transmembrane region" description="Helical" evidence="1">
    <location>
        <begin position="123"/>
        <end position="142"/>
    </location>
</feature>
<sequence length="300" mass="30554">MSKKGIGEKKAGRGSVCRTAGLLIAALLACEAGKLLGGLCAQLLSAFAGVLCGQPLSEFPGGLGGQLLSGSSGGLSDIASWKIGLESIFMQLGGGIPAYLIWKREGKREKQCSTGNGGGLPTLLSAAAAWALGLNLLLALIGLPELFPGFQETAAAQAAVPLEAGILLYGIAAPVSEELLFRGIFYRKAGELFGGWKAAALFSSLLFGAYHGNPVQGIYGFLTGMVLCLVYEKTGRLSAAMLFHGAGNLAVYLLIDAAGLGNRLAPAAAAPLCALLLGAAALGLRRLIGRDGPRETGGQP</sequence>
<dbReference type="Proteomes" id="UP000824007">
    <property type="component" value="Unassembled WGS sequence"/>
</dbReference>
<keyword evidence="1" id="KW-0812">Transmembrane</keyword>
<dbReference type="AlphaFoldDB" id="A0A9D1YS57"/>
<feature type="transmembrane region" description="Helical" evidence="1">
    <location>
        <begin position="192"/>
        <end position="210"/>
    </location>
</feature>
<reference evidence="3" key="1">
    <citation type="journal article" date="2021" name="PeerJ">
        <title>Extensive microbial diversity within the chicken gut microbiome revealed by metagenomics and culture.</title>
        <authorList>
            <person name="Gilroy R."/>
            <person name="Ravi A."/>
            <person name="Getino M."/>
            <person name="Pursley I."/>
            <person name="Horton D.L."/>
            <person name="Alikhan N.F."/>
            <person name="Baker D."/>
            <person name="Gharbi K."/>
            <person name="Hall N."/>
            <person name="Watson M."/>
            <person name="Adriaenssens E.M."/>
            <person name="Foster-Nyarko E."/>
            <person name="Jarju S."/>
            <person name="Secka A."/>
            <person name="Antonio M."/>
            <person name="Oren A."/>
            <person name="Chaudhuri R.R."/>
            <person name="La Ragione R."/>
            <person name="Hildebrand F."/>
            <person name="Pallen M.J."/>
        </authorList>
    </citation>
    <scope>NUCLEOTIDE SEQUENCE</scope>
    <source>
        <strain evidence="3">ChiSxjej3B15-24422</strain>
    </source>
</reference>
<dbReference type="Pfam" id="PF02517">
    <property type="entry name" value="Rce1-like"/>
    <property type="match status" value="1"/>
</dbReference>
<keyword evidence="1" id="KW-0472">Membrane</keyword>
<keyword evidence="3" id="KW-0482">Metalloprotease</keyword>
<dbReference type="GO" id="GO:0008237">
    <property type="term" value="F:metallopeptidase activity"/>
    <property type="evidence" value="ECO:0007669"/>
    <property type="project" value="UniProtKB-KW"/>
</dbReference>
<dbReference type="GO" id="GO:0080120">
    <property type="term" value="P:CAAX-box protein maturation"/>
    <property type="evidence" value="ECO:0007669"/>
    <property type="project" value="UniProtKB-ARBA"/>
</dbReference>
<dbReference type="GO" id="GO:0004175">
    <property type="term" value="F:endopeptidase activity"/>
    <property type="evidence" value="ECO:0007669"/>
    <property type="project" value="UniProtKB-ARBA"/>
</dbReference>
<dbReference type="PANTHER" id="PTHR36435:SF1">
    <property type="entry name" value="CAAX AMINO TERMINAL PROTEASE FAMILY PROTEIN"/>
    <property type="match status" value="1"/>
</dbReference>
<protein>
    <submittedName>
        <fullName evidence="3">CPBP family intramembrane metalloprotease</fullName>
    </submittedName>
</protein>
<evidence type="ECO:0000313" key="4">
    <source>
        <dbReference type="Proteomes" id="UP000824007"/>
    </source>
</evidence>
<accession>A0A9D1YS57</accession>
<feature type="domain" description="CAAX prenyl protease 2/Lysostaphin resistance protein A-like" evidence="2">
    <location>
        <begin position="165"/>
        <end position="249"/>
    </location>
</feature>
<keyword evidence="1" id="KW-1133">Transmembrane helix</keyword>
<feature type="transmembrane region" description="Helical" evidence="1">
    <location>
        <begin position="239"/>
        <end position="258"/>
    </location>
</feature>
<dbReference type="InterPro" id="IPR052710">
    <property type="entry name" value="CAAX_protease"/>
</dbReference>
<dbReference type="PROSITE" id="PS51257">
    <property type="entry name" value="PROKAR_LIPOPROTEIN"/>
    <property type="match status" value="1"/>
</dbReference>
<reference evidence="3" key="2">
    <citation type="submission" date="2021-04" db="EMBL/GenBank/DDBJ databases">
        <authorList>
            <person name="Gilroy R."/>
        </authorList>
    </citation>
    <scope>NUCLEOTIDE SEQUENCE</scope>
    <source>
        <strain evidence="3">ChiSxjej3B15-24422</strain>
    </source>
</reference>
<feature type="transmembrane region" description="Helical" evidence="1">
    <location>
        <begin position="264"/>
        <end position="284"/>
    </location>
</feature>
<evidence type="ECO:0000256" key="1">
    <source>
        <dbReference type="SAM" id="Phobius"/>
    </source>
</evidence>
<feature type="transmembrane region" description="Helical" evidence="1">
    <location>
        <begin position="216"/>
        <end position="232"/>
    </location>
</feature>
<evidence type="ECO:0000259" key="2">
    <source>
        <dbReference type="Pfam" id="PF02517"/>
    </source>
</evidence>
<comment type="caution">
    <text evidence="3">The sequence shown here is derived from an EMBL/GenBank/DDBJ whole genome shotgun (WGS) entry which is preliminary data.</text>
</comment>
<keyword evidence="3" id="KW-0645">Protease</keyword>
<dbReference type="PANTHER" id="PTHR36435">
    <property type="entry name" value="SLR1288 PROTEIN"/>
    <property type="match status" value="1"/>
</dbReference>
<dbReference type="EMBL" id="DXDD01000168">
    <property type="protein sequence ID" value="HIY61707.1"/>
    <property type="molecule type" value="Genomic_DNA"/>
</dbReference>
<proteinExistence type="predicted"/>
<keyword evidence="3" id="KW-0378">Hydrolase</keyword>
<dbReference type="InterPro" id="IPR003675">
    <property type="entry name" value="Rce1/LyrA-like_dom"/>
</dbReference>
<gene>
    <name evidence="3" type="ORF">H9831_13700</name>
</gene>
<name>A0A9D1YS57_9FIRM</name>
<organism evidence="3 4">
    <name type="scientific">Candidatus Eisenbergiella pullistercoris</name>
    <dbReference type="NCBI Taxonomy" id="2838555"/>
    <lineage>
        <taxon>Bacteria</taxon>
        <taxon>Bacillati</taxon>
        <taxon>Bacillota</taxon>
        <taxon>Clostridia</taxon>
        <taxon>Lachnospirales</taxon>
        <taxon>Lachnospiraceae</taxon>
        <taxon>Eisenbergiella</taxon>
    </lineage>
</organism>